<reference evidence="5 6" key="1">
    <citation type="submission" date="2025-04" db="UniProtKB">
        <authorList>
            <consortium name="RefSeq"/>
        </authorList>
    </citation>
    <scope>IDENTIFICATION</scope>
    <source>
        <tissue evidence="5 6">Gonads</tissue>
    </source>
</reference>
<feature type="transmembrane region" description="Helical" evidence="1">
    <location>
        <begin position="486"/>
        <end position="506"/>
    </location>
</feature>
<dbReference type="InterPro" id="IPR052728">
    <property type="entry name" value="O2_lipid_transport_reg"/>
</dbReference>
<evidence type="ECO:0000256" key="2">
    <source>
        <dbReference type="SAM" id="SignalP"/>
    </source>
</evidence>
<evidence type="ECO:0000313" key="5">
    <source>
        <dbReference type="RefSeq" id="XP_013389109.1"/>
    </source>
</evidence>
<dbReference type="Proteomes" id="UP000085678">
    <property type="component" value="Unplaced"/>
</dbReference>
<feature type="transmembrane region" description="Helical" evidence="1">
    <location>
        <begin position="659"/>
        <end position="679"/>
    </location>
</feature>
<dbReference type="RefSeq" id="XP_013389109.1">
    <property type="nucleotide sequence ID" value="XM_013533655.1"/>
</dbReference>
<dbReference type="PANTHER" id="PTHR11161:SF0">
    <property type="entry name" value="O-ACYLTRANSFERASE LIKE PROTEIN"/>
    <property type="match status" value="1"/>
</dbReference>
<evidence type="ECO:0000256" key="1">
    <source>
        <dbReference type="SAM" id="Phobius"/>
    </source>
</evidence>
<evidence type="ECO:0000313" key="6">
    <source>
        <dbReference type="RefSeq" id="XP_023930371.1"/>
    </source>
</evidence>
<gene>
    <name evidence="5 6" type="primary">LOC106157870</name>
</gene>
<dbReference type="KEGG" id="lak:106157870"/>
<organism evidence="4 5">
    <name type="scientific">Lingula anatina</name>
    <name type="common">Brachiopod</name>
    <name type="synonym">Lingula unguis</name>
    <dbReference type="NCBI Taxonomy" id="7574"/>
    <lineage>
        <taxon>Eukaryota</taxon>
        <taxon>Metazoa</taxon>
        <taxon>Spiralia</taxon>
        <taxon>Lophotrochozoa</taxon>
        <taxon>Brachiopoda</taxon>
        <taxon>Linguliformea</taxon>
        <taxon>Lingulata</taxon>
        <taxon>Lingulida</taxon>
        <taxon>Linguloidea</taxon>
        <taxon>Lingulidae</taxon>
        <taxon>Lingula</taxon>
    </lineage>
</organism>
<keyword evidence="2" id="KW-0732">Signal</keyword>
<protein>
    <submittedName>
        <fullName evidence="5">Nose resistant to fluoxetine protein 6 isoform X1</fullName>
    </submittedName>
    <submittedName>
        <fullName evidence="6">Nose resistant to fluoxetine protein 6 isoform X2</fullName>
    </submittedName>
</protein>
<dbReference type="GeneID" id="106157870"/>
<feature type="domain" description="Nose resistant-to-fluoxetine protein N-terminal" evidence="3">
    <location>
        <begin position="54"/>
        <end position="176"/>
    </location>
</feature>
<dbReference type="RefSeq" id="XP_023930371.1">
    <property type="nucleotide sequence ID" value="XM_024074603.1"/>
</dbReference>
<dbReference type="GO" id="GO:0016747">
    <property type="term" value="F:acyltransferase activity, transferring groups other than amino-acyl groups"/>
    <property type="evidence" value="ECO:0007669"/>
    <property type="project" value="InterPro"/>
</dbReference>
<sequence length="770" mass="87763">MGNHGRNRLLSGALLLAWISSSWALHPSQARMLVQFVERDDFKPVHTLKPSNVSEDCKRGIHRIISGRRFDDYAALDAFGKVVSGHVTGNNAWLGSYDLCLDIPDVHYSLALMQISWLLPVERQQNHSHDGKEVVMWGLCIPKNCSIKDTQNSIPVLANATLPLNKFNITHVRVHKSINYTKRDFDSGFIGTVVVFSLFGLLVILGTIVDGVEDYKKNRAPKLIHKMDANGSHLVDPQYTQPRHGVQSVSPGAHDWETPPTPERIRSLYFNSPGLFRQVICCFSILSNIRKLLSTKEGDASLSCLNGMRVITMFWVILGHVWLLTSFMGLTDNTRVLYQYPSQWTFQPVVNGYFAIDTFFFISGILVCYSTLNYMDKCKGRYPFHKFLFHRYWRLTPVMVMVILFYVNIFPHMGDGPLWFVVKQVTTDNCPEYWWTNILYINNFYPVKAADECLPWVWYLACDIQFFLFSPLILIFLHRETNTMKYLGFGVMALVLLVCFILRASLMTQLEDGMGPTPSMGIIVPPPRNANGTHEPPTQKYSSDVYVKPYTRVAPYLVGMMVAYFIQQLKGARKRISMITISLGWLVSVALAVVCIYITVLAYSVYHGDYLWNQGGKLVYGTFSKFAWALSLAWVVYACYHGYGGYVKDFLSWRVWVPLGRLTYAAYLIHPIVILWYLFTLQEPIHITDNVMSYLYFSVLGCTYFCAIGVLLVIELPLANIEQLLYKLFSCCAGCLCCGACQGNTYRNLEEPEHNHNSLEEEEVQPTSSN</sequence>
<feature type="transmembrane region" description="Helical" evidence="1">
    <location>
        <begin position="626"/>
        <end position="647"/>
    </location>
</feature>
<feature type="transmembrane region" description="Helical" evidence="1">
    <location>
        <begin position="392"/>
        <end position="410"/>
    </location>
</feature>
<feature type="transmembrane region" description="Helical" evidence="1">
    <location>
        <begin position="691"/>
        <end position="714"/>
    </location>
</feature>
<dbReference type="SMART" id="SM00703">
    <property type="entry name" value="NRF"/>
    <property type="match status" value="1"/>
</dbReference>
<accession>A0A1S3HVM1</accession>
<keyword evidence="1" id="KW-0472">Membrane</keyword>
<feature type="transmembrane region" description="Helical" evidence="1">
    <location>
        <begin position="456"/>
        <end position="477"/>
    </location>
</feature>
<name>A0A1S3HVM1_LINAN</name>
<feature type="transmembrane region" description="Helical" evidence="1">
    <location>
        <begin position="350"/>
        <end position="372"/>
    </location>
</feature>
<feature type="chain" id="PRO_5010288130" evidence="2">
    <location>
        <begin position="25"/>
        <end position="770"/>
    </location>
</feature>
<evidence type="ECO:0000313" key="4">
    <source>
        <dbReference type="Proteomes" id="UP000085678"/>
    </source>
</evidence>
<dbReference type="PANTHER" id="PTHR11161">
    <property type="entry name" value="O-ACYLTRANSFERASE"/>
    <property type="match status" value="1"/>
</dbReference>
<keyword evidence="4" id="KW-1185">Reference proteome</keyword>
<keyword evidence="1" id="KW-1133">Transmembrane helix</keyword>
<feature type="transmembrane region" description="Helical" evidence="1">
    <location>
        <begin position="310"/>
        <end position="330"/>
    </location>
</feature>
<dbReference type="AlphaFoldDB" id="A0A1S3HVM1"/>
<dbReference type="InterPro" id="IPR006621">
    <property type="entry name" value="Nose-resist-to-fluoxetine_N"/>
</dbReference>
<dbReference type="InterPro" id="IPR002656">
    <property type="entry name" value="Acyl_transf_3_dom"/>
</dbReference>
<feature type="transmembrane region" description="Helical" evidence="1">
    <location>
        <begin position="188"/>
        <end position="209"/>
    </location>
</feature>
<feature type="signal peptide" evidence="2">
    <location>
        <begin position="1"/>
        <end position="24"/>
    </location>
</feature>
<dbReference type="Pfam" id="PF01757">
    <property type="entry name" value="Acyl_transf_3"/>
    <property type="match status" value="1"/>
</dbReference>
<feature type="transmembrane region" description="Helical" evidence="1">
    <location>
        <begin position="549"/>
        <end position="566"/>
    </location>
</feature>
<feature type="transmembrane region" description="Helical" evidence="1">
    <location>
        <begin position="578"/>
        <end position="606"/>
    </location>
</feature>
<keyword evidence="1" id="KW-0812">Transmembrane</keyword>
<evidence type="ECO:0000259" key="3">
    <source>
        <dbReference type="SMART" id="SM00703"/>
    </source>
</evidence>
<dbReference type="OrthoDB" id="207378at2759"/>
<dbReference type="Pfam" id="PF20146">
    <property type="entry name" value="NRF"/>
    <property type="match status" value="1"/>
</dbReference>
<proteinExistence type="predicted"/>